<evidence type="ECO:0000313" key="3">
    <source>
        <dbReference type="Proteomes" id="UP001595764"/>
    </source>
</evidence>
<keyword evidence="3" id="KW-1185">Reference proteome</keyword>
<proteinExistence type="predicted"/>
<name>A0ABV7QEV6_9PSEU</name>
<evidence type="ECO:0000313" key="2">
    <source>
        <dbReference type="EMBL" id="MFC3511812.1"/>
    </source>
</evidence>
<comment type="caution">
    <text evidence="2">The sequence shown here is derived from an EMBL/GenBank/DDBJ whole genome shotgun (WGS) entry which is preliminary data.</text>
</comment>
<evidence type="ECO:0000259" key="1">
    <source>
        <dbReference type="PROSITE" id="PS51674"/>
    </source>
</evidence>
<dbReference type="Proteomes" id="UP001595764">
    <property type="component" value="Unassembled WGS sequence"/>
</dbReference>
<reference evidence="3" key="1">
    <citation type="journal article" date="2019" name="Int. J. Syst. Evol. Microbiol.">
        <title>The Global Catalogue of Microorganisms (GCM) 10K type strain sequencing project: providing services to taxonomists for standard genome sequencing and annotation.</title>
        <authorList>
            <consortium name="The Broad Institute Genomics Platform"/>
            <consortium name="The Broad Institute Genome Sequencing Center for Infectious Disease"/>
            <person name="Wu L."/>
            <person name="Ma J."/>
        </authorList>
    </citation>
    <scope>NUCLEOTIDE SEQUENCE [LARGE SCALE GENOMIC DNA]</scope>
    <source>
        <strain evidence="3">CGMCC 4.7682</strain>
    </source>
</reference>
<feature type="domain" description="4Fe-4S Wbl-type" evidence="1">
    <location>
        <begin position="23"/>
        <end position="96"/>
    </location>
</feature>
<accession>A0ABV7QEV6</accession>
<gene>
    <name evidence="2" type="ORF">ACFORO_16700</name>
</gene>
<sequence length="114" mass="12650">MNRDDYEEIAAQLDRYADVPDDALAEVVTRDGLCFWAFDRSEIPELSGEDTPDRELAARMCAGCPVIDECLELELRAAGADTVGVWGALADADRREVHRAWLAHRSEADGGEQR</sequence>
<dbReference type="InterPro" id="IPR034768">
    <property type="entry name" value="4FE4S_WBL"/>
</dbReference>
<dbReference type="Pfam" id="PF02467">
    <property type="entry name" value="Whib"/>
    <property type="match status" value="1"/>
</dbReference>
<dbReference type="PROSITE" id="PS51674">
    <property type="entry name" value="4FE4S_WBL"/>
    <property type="match status" value="1"/>
</dbReference>
<organism evidence="2 3">
    <name type="scientific">Amycolatopsis halotolerans</name>
    <dbReference type="NCBI Taxonomy" id="330083"/>
    <lineage>
        <taxon>Bacteria</taxon>
        <taxon>Bacillati</taxon>
        <taxon>Actinomycetota</taxon>
        <taxon>Actinomycetes</taxon>
        <taxon>Pseudonocardiales</taxon>
        <taxon>Pseudonocardiaceae</taxon>
        <taxon>Amycolatopsis</taxon>
    </lineage>
</organism>
<dbReference type="EMBL" id="JBHRWI010000020">
    <property type="protein sequence ID" value="MFC3511812.1"/>
    <property type="molecule type" value="Genomic_DNA"/>
</dbReference>
<protein>
    <submittedName>
        <fullName evidence="2">WhiB family transcriptional regulator</fullName>
    </submittedName>
</protein>
<dbReference type="RefSeq" id="WP_377873615.1">
    <property type="nucleotide sequence ID" value="NZ_JBHMAY010000054.1"/>
</dbReference>